<reference evidence="1 2" key="1">
    <citation type="submission" date="2019-02" db="EMBL/GenBank/DDBJ databases">
        <title>Deep-cultivation of Planctomycetes and their phenomic and genomic characterization uncovers novel biology.</title>
        <authorList>
            <person name="Wiegand S."/>
            <person name="Jogler M."/>
            <person name="Boedeker C."/>
            <person name="Pinto D."/>
            <person name="Vollmers J."/>
            <person name="Rivas-Marin E."/>
            <person name="Kohn T."/>
            <person name="Peeters S.H."/>
            <person name="Heuer A."/>
            <person name="Rast P."/>
            <person name="Oberbeckmann S."/>
            <person name="Bunk B."/>
            <person name="Jeske O."/>
            <person name="Meyerdierks A."/>
            <person name="Storesund J.E."/>
            <person name="Kallscheuer N."/>
            <person name="Luecker S."/>
            <person name="Lage O.M."/>
            <person name="Pohl T."/>
            <person name="Merkel B.J."/>
            <person name="Hornburger P."/>
            <person name="Mueller R.-W."/>
            <person name="Bruemmer F."/>
            <person name="Labrenz M."/>
            <person name="Spormann A.M."/>
            <person name="Op Den Camp H."/>
            <person name="Overmann J."/>
            <person name="Amann R."/>
            <person name="Jetten M.S.M."/>
            <person name="Mascher T."/>
            <person name="Medema M.H."/>
            <person name="Devos D.P."/>
            <person name="Kaster A.-K."/>
            <person name="Ovreas L."/>
            <person name="Rohde M."/>
            <person name="Galperin M.Y."/>
            <person name="Jogler C."/>
        </authorList>
    </citation>
    <scope>NUCLEOTIDE SEQUENCE [LARGE SCALE GENOMIC DNA]</scope>
    <source>
        <strain evidence="1 2">Poly51</strain>
    </source>
</reference>
<sequence length="132" mass="15287">MADVPASITHSLKAKWHYQLTRGGVVLADLRPVDNWQHADYPCIEGTFTPTPAFDDVRSLFDRELALLESEDDDHIDEWGDIWDDLKSKPLFVQTPDEAERFDILWIHVAEDRAWWWPLYNSPDTVLPNPTA</sequence>
<gene>
    <name evidence="1" type="ORF">Poly51_40320</name>
</gene>
<organism evidence="1 2">
    <name type="scientific">Rubripirellula tenax</name>
    <dbReference type="NCBI Taxonomy" id="2528015"/>
    <lineage>
        <taxon>Bacteria</taxon>
        <taxon>Pseudomonadati</taxon>
        <taxon>Planctomycetota</taxon>
        <taxon>Planctomycetia</taxon>
        <taxon>Pirellulales</taxon>
        <taxon>Pirellulaceae</taxon>
        <taxon>Rubripirellula</taxon>
    </lineage>
</organism>
<proteinExistence type="predicted"/>
<accession>A0A5C6ETE3</accession>
<evidence type="ECO:0000313" key="2">
    <source>
        <dbReference type="Proteomes" id="UP000318288"/>
    </source>
</evidence>
<dbReference type="Proteomes" id="UP000318288">
    <property type="component" value="Unassembled WGS sequence"/>
</dbReference>
<dbReference type="OrthoDB" id="70372at2"/>
<evidence type="ECO:0000313" key="1">
    <source>
        <dbReference type="EMBL" id="TWU50739.1"/>
    </source>
</evidence>
<name>A0A5C6ETE3_9BACT</name>
<comment type="caution">
    <text evidence="1">The sequence shown here is derived from an EMBL/GenBank/DDBJ whole genome shotgun (WGS) entry which is preliminary data.</text>
</comment>
<keyword evidence="2" id="KW-1185">Reference proteome</keyword>
<dbReference type="EMBL" id="SJPW01000005">
    <property type="protein sequence ID" value="TWU50739.1"/>
    <property type="molecule type" value="Genomic_DNA"/>
</dbReference>
<dbReference type="AlphaFoldDB" id="A0A5C6ETE3"/>
<protein>
    <submittedName>
        <fullName evidence="1">Uncharacterized protein</fullName>
    </submittedName>
</protein>
<dbReference type="RefSeq" id="WP_146459435.1">
    <property type="nucleotide sequence ID" value="NZ_SJPW01000005.1"/>
</dbReference>